<protein>
    <submittedName>
        <fullName evidence="2">Uncharacterized protein</fullName>
    </submittedName>
</protein>
<feature type="region of interest" description="Disordered" evidence="1">
    <location>
        <begin position="43"/>
        <end position="100"/>
    </location>
</feature>
<evidence type="ECO:0000256" key="1">
    <source>
        <dbReference type="SAM" id="MobiDB-lite"/>
    </source>
</evidence>
<feature type="compositionally biased region" description="Polar residues" evidence="1">
    <location>
        <begin position="7"/>
        <end position="16"/>
    </location>
</feature>
<keyword evidence="3" id="KW-1185">Reference proteome</keyword>
<proteinExistence type="predicted"/>
<gene>
    <name evidence="2" type="ORF">CHARACLAT_030542</name>
</gene>
<dbReference type="Proteomes" id="UP001352852">
    <property type="component" value="Unassembled WGS sequence"/>
</dbReference>
<organism evidence="2 3">
    <name type="scientific">Characodon lateralis</name>
    <dbReference type="NCBI Taxonomy" id="208331"/>
    <lineage>
        <taxon>Eukaryota</taxon>
        <taxon>Metazoa</taxon>
        <taxon>Chordata</taxon>
        <taxon>Craniata</taxon>
        <taxon>Vertebrata</taxon>
        <taxon>Euteleostomi</taxon>
        <taxon>Actinopterygii</taxon>
        <taxon>Neopterygii</taxon>
        <taxon>Teleostei</taxon>
        <taxon>Neoteleostei</taxon>
        <taxon>Acanthomorphata</taxon>
        <taxon>Ovalentaria</taxon>
        <taxon>Atherinomorphae</taxon>
        <taxon>Cyprinodontiformes</taxon>
        <taxon>Goodeidae</taxon>
        <taxon>Characodon</taxon>
    </lineage>
</organism>
<sequence>MVRGIQTVRTWSQRNKNPGWGSELQRSLCLPRLSLARLGSPLLLRHGHPPPKLDRTTLHPSRGGRRVHTPPPKPIKRRLISPERAPGTARARTDGIVARS</sequence>
<evidence type="ECO:0000313" key="2">
    <source>
        <dbReference type="EMBL" id="MED6285563.1"/>
    </source>
</evidence>
<accession>A0ABU7EE70</accession>
<feature type="compositionally biased region" description="Basic residues" evidence="1">
    <location>
        <begin position="62"/>
        <end position="79"/>
    </location>
</feature>
<feature type="region of interest" description="Disordered" evidence="1">
    <location>
        <begin position="1"/>
        <end position="23"/>
    </location>
</feature>
<comment type="caution">
    <text evidence="2">The sequence shown here is derived from an EMBL/GenBank/DDBJ whole genome shotgun (WGS) entry which is preliminary data.</text>
</comment>
<evidence type="ECO:0000313" key="3">
    <source>
        <dbReference type="Proteomes" id="UP001352852"/>
    </source>
</evidence>
<reference evidence="2 3" key="1">
    <citation type="submission" date="2021-06" db="EMBL/GenBank/DDBJ databases">
        <authorList>
            <person name="Palmer J.M."/>
        </authorList>
    </citation>
    <scope>NUCLEOTIDE SEQUENCE [LARGE SCALE GENOMIC DNA]</scope>
    <source>
        <strain evidence="2 3">CL_MEX2019</strain>
        <tissue evidence="2">Muscle</tissue>
    </source>
</reference>
<name>A0ABU7EE70_9TELE</name>
<dbReference type="EMBL" id="JAHUTJ010053809">
    <property type="protein sequence ID" value="MED6285563.1"/>
    <property type="molecule type" value="Genomic_DNA"/>
</dbReference>